<dbReference type="EMBL" id="BAHC01000106">
    <property type="protein sequence ID" value="GAB90553.1"/>
    <property type="molecule type" value="Genomic_DNA"/>
</dbReference>
<sequence length="155" mass="16281">MQTINGIPAHPLFVHFVVVAIPVAAILAIVVVAWPRARNHLGIAPALIALAALVAVPLTTSAGESLQKVSAPTDTLERHAELGDTLIYAAGPLFIFLTLWWMLFSPRVLDRVSLSDGTVRAGRMAVGALTIVFAVLTMVLVVLIGDSGAQAVWAG</sequence>
<reference evidence="3 4" key="1">
    <citation type="submission" date="2012-08" db="EMBL/GenBank/DDBJ databases">
        <title>Whole genome shotgun sequence of Gordonia rhizosphera NBRC 16068.</title>
        <authorList>
            <person name="Takarada H."/>
            <person name="Isaki S."/>
            <person name="Hosoyama A."/>
            <person name="Tsuchikane K."/>
            <person name="Katsumata H."/>
            <person name="Baba S."/>
            <person name="Ohji S."/>
            <person name="Yamazaki S."/>
            <person name="Fujita N."/>
        </authorList>
    </citation>
    <scope>NUCLEOTIDE SEQUENCE [LARGE SCALE GENOMIC DNA]</scope>
    <source>
        <strain evidence="3 4">NBRC 16068</strain>
    </source>
</reference>
<feature type="transmembrane region" description="Helical" evidence="1">
    <location>
        <begin position="41"/>
        <end position="60"/>
    </location>
</feature>
<evidence type="ECO:0000259" key="2">
    <source>
        <dbReference type="Pfam" id="PF09990"/>
    </source>
</evidence>
<organism evidence="3 4">
    <name type="scientific">Gordonia rhizosphera NBRC 16068</name>
    <dbReference type="NCBI Taxonomy" id="1108045"/>
    <lineage>
        <taxon>Bacteria</taxon>
        <taxon>Bacillati</taxon>
        <taxon>Actinomycetota</taxon>
        <taxon>Actinomycetes</taxon>
        <taxon>Mycobacteriales</taxon>
        <taxon>Gordoniaceae</taxon>
        <taxon>Gordonia</taxon>
    </lineage>
</organism>
<feature type="transmembrane region" description="Helical" evidence="1">
    <location>
        <begin position="12"/>
        <end position="34"/>
    </location>
</feature>
<accession>K6V3A3</accession>
<proteinExistence type="predicted"/>
<keyword evidence="1" id="KW-1133">Transmembrane helix</keyword>
<feature type="transmembrane region" description="Helical" evidence="1">
    <location>
        <begin position="86"/>
        <end position="104"/>
    </location>
</feature>
<dbReference type="InterPro" id="IPR019251">
    <property type="entry name" value="DUF2231_TM"/>
</dbReference>
<gene>
    <name evidence="3" type="ORF">GORHZ_106_00110</name>
</gene>
<evidence type="ECO:0000313" key="3">
    <source>
        <dbReference type="EMBL" id="GAB90553.1"/>
    </source>
</evidence>
<protein>
    <recommendedName>
        <fullName evidence="2">DUF2231 domain-containing protein</fullName>
    </recommendedName>
</protein>
<dbReference type="RefSeq" id="WP_006333410.1">
    <property type="nucleotide sequence ID" value="NZ_BAHC01000106.1"/>
</dbReference>
<keyword evidence="1" id="KW-0812">Transmembrane</keyword>
<dbReference type="Proteomes" id="UP000008363">
    <property type="component" value="Unassembled WGS sequence"/>
</dbReference>
<dbReference type="AlphaFoldDB" id="K6V3A3"/>
<dbReference type="Pfam" id="PF09990">
    <property type="entry name" value="DUF2231"/>
    <property type="match status" value="1"/>
</dbReference>
<dbReference type="eggNOG" id="ENOG5032TXC">
    <property type="taxonomic scope" value="Bacteria"/>
</dbReference>
<dbReference type="STRING" id="1108045.GORHZ_106_00110"/>
<feature type="domain" description="DUF2231" evidence="2">
    <location>
        <begin position="6"/>
        <end position="153"/>
    </location>
</feature>
<evidence type="ECO:0000256" key="1">
    <source>
        <dbReference type="SAM" id="Phobius"/>
    </source>
</evidence>
<dbReference type="OrthoDB" id="4948879at2"/>
<keyword evidence="1" id="KW-0472">Membrane</keyword>
<evidence type="ECO:0000313" key="4">
    <source>
        <dbReference type="Proteomes" id="UP000008363"/>
    </source>
</evidence>
<name>K6V3A3_9ACTN</name>
<feature type="transmembrane region" description="Helical" evidence="1">
    <location>
        <begin position="125"/>
        <end position="145"/>
    </location>
</feature>
<keyword evidence="4" id="KW-1185">Reference proteome</keyword>
<comment type="caution">
    <text evidence="3">The sequence shown here is derived from an EMBL/GenBank/DDBJ whole genome shotgun (WGS) entry which is preliminary data.</text>
</comment>